<comment type="similarity">
    <text evidence="9">Belongs to the methyl-accepting chemotaxis (MCP) protein family.</text>
</comment>
<dbReference type="InterPro" id="IPR029151">
    <property type="entry name" value="Sensor-like_sf"/>
</dbReference>
<dbReference type="Gene3D" id="3.30.450.20">
    <property type="entry name" value="PAS domain"/>
    <property type="match status" value="2"/>
</dbReference>
<evidence type="ECO:0000313" key="15">
    <source>
        <dbReference type="EMBL" id="TMN21399.1"/>
    </source>
</evidence>
<keyword evidence="3" id="KW-0488">Methylation</keyword>
<dbReference type="GO" id="GO:0006935">
    <property type="term" value="P:chemotaxis"/>
    <property type="evidence" value="ECO:0007669"/>
    <property type="project" value="UniProtKB-KW"/>
</dbReference>
<dbReference type="SUPFAM" id="SSF103190">
    <property type="entry name" value="Sensory domain-like"/>
    <property type="match status" value="1"/>
</dbReference>
<dbReference type="InterPro" id="IPR033479">
    <property type="entry name" value="dCache_1"/>
</dbReference>
<dbReference type="SUPFAM" id="SSF58104">
    <property type="entry name" value="Methyl-accepting chemotaxis protein (MCP) signaling domain"/>
    <property type="match status" value="1"/>
</dbReference>
<evidence type="ECO:0000259" key="14">
    <source>
        <dbReference type="PROSITE" id="PS50885"/>
    </source>
</evidence>
<evidence type="ECO:0000256" key="7">
    <source>
        <dbReference type="ARBA" id="ARBA00023136"/>
    </source>
</evidence>
<evidence type="ECO:0000313" key="17">
    <source>
        <dbReference type="Proteomes" id="UP000306980"/>
    </source>
</evidence>
<dbReference type="InterPro" id="IPR003660">
    <property type="entry name" value="HAMP_dom"/>
</dbReference>
<gene>
    <name evidence="15" type="ORF">FFL34_04195</name>
    <name evidence="16" type="ORF">FH966_00280</name>
</gene>
<dbReference type="PROSITE" id="PS51257">
    <property type="entry name" value="PROKAR_LIPOPROTEIN"/>
    <property type="match status" value="1"/>
</dbReference>
<dbReference type="CDD" id="cd12912">
    <property type="entry name" value="PDC2_MCP_like"/>
    <property type="match status" value="1"/>
</dbReference>
<dbReference type="Proteomes" id="UP000306980">
    <property type="component" value="Unassembled WGS sequence"/>
</dbReference>
<keyword evidence="8 10" id="KW-0807">Transducer</keyword>
<feature type="region of interest" description="Disordered" evidence="11">
    <location>
        <begin position="625"/>
        <end position="653"/>
    </location>
</feature>
<keyword evidence="7 12" id="KW-0472">Membrane</keyword>
<comment type="subcellular location">
    <subcellularLocation>
        <location evidence="1">Cell membrane</location>
        <topology evidence="1">Multi-pass membrane protein</topology>
    </subcellularLocation>
</comment>
<evidence type="ECO:0000256" key="9">
    <source>
        <dbReference type="ARBA" id="ARBA00029447"/>
    </source>
</evidence>
<evidence type="ECO:0000256" key="2">
    <source>
        <dbReference type="ARBA" id="ARBA00022475"/>
    </source>
</evidence>
<evidence type="ECO:0000259" key="13">
    <source>
        <dbReference type="PROSITE" id="PS50111"/>
    </source>
</evidence>
<dbReference type="PROSITE" id="PS50885">
    <property type="entry name" value="HAMP"/>
    <property type="match status" value="1"/>
</dbReference>
<dbReference type="EMBL" id="VCIA01000001">
    <property type="protein sequence ID" value="TMN21399.1"/>
    <property type="molecule type" value="Genomic_DNA"/>
</dbReference>
<dbReference type="GO" id="GO:0005886">
    <property type="term" value="C:plasma membrane"/>
    <property type="evidence" value="ECO:0007669"/>
    <property type="project" value="UniProtKB-SubCell"/>
</dbReference>
<dbReference type="CDD" id="cd11386">
    <property type="entry name" value="MCP_signal"/>
    <property type="match status" value="1"/>
</dbReference>
<evidence type="ECO:0000256" key="11">
    <source>
        <dbReference type="SAM" id="MobiDB-lite"/>
    </source>
</evidence>
<evidence type="ECO:0000256" key="3">
    <source>
        <dbReference type="ARBA" id="ARBA00022481"/>
    </source>
</evidence>
<dbReference type="Proteomes" id="UP000319280">
    <property type="component" value="Unassembled WGS sequence"/>
</dbReference>
<keyword evidence="5 12" id="KW-0812">Transmembrane</keyword>
<dbReference type="Gene3D" id="6.10.340.10">
    <property type="match status" value="1"/>
</dbReference>
<protein>
    <submittedName>
        <fullName evidence="16">Methyl-accepting chemotaxis protein</fullName>
    </submittedName>
</protein>
<dbReference type="EMBL" id="VJMZ01000001">
    <property type="protein sequence ID" value="TRM10278.1"/>
    <property type="molecule type" value="Genomic_DNA"/>
</dbReference>
<feature type="domain" description="HAMP" evidence="14">
    <location>
        <begin position="314"/>
        <end position="367"/>
    </location>
</feature>
<dbReference type="CDD" id="cd12913">
    <property type="entry name" value="PDC1_MCP_like"/>
    <property type="match status" value="1"/>
</dbReference>
<dbReference type="OrthoDB" id="9760371at2"/>
<keyword evidence="18" id="KW-1185">Reference proteome</keyword>
<dbReference type="GO" id="GO:0007165">
    <property type="term" value="P:signal transduction"/>
    <property type="evidence" value="ECO:0007669"/>
    <property type="project" value="UniProtKB-KW"/>
</dbReference>
<evidence type="ECO:0000256" key="8">
    <source>
        <dbReference type="ARBA" id="ARBA00023224"/>
    </source>
</evidence>
<dbReference type="AlphaFoldDB" id="A0A549YEJ4"/>
<dbReference type="Pfam" id="PF00672">
    <property type="entry name" value="HAMP"/>
    <property type="match status" value="1"/>
</dbReference>
<dbReference type="Pfam" id="PF02743">
    <property type="entry name" value="dCache_1"/>
    <property type="match status" value="1"/>
</dbReference>
<dbReference type="Pfam" id="PF00015">
    <property type="entry name" value="MCPsignal"/>
    <property type="match status" value="1"/>
</dbReference>
<accession>A0A5S3QI56</accession>
<accession>A0A549YEJ4</accession>
<evidence type="ECO:0000256" key="6">
    <source>
        <dbReference type="ARBA" id="ARBA00022989"/>
    </source>
</evidence>
<evidence type="ECO:0000256" key="4">
    <source>
        <dbReference type="ARBA" id="ARBA00022500"/>
    </source>
</evidence>
<evidence type="ECO:0000256" key="12">
    <source>
        <dbReference type="SAM" id="Phobius"/>
    </source>
</evidence>
<keyword evidence="4" id="KW-0145">Chemotaxis</keyword>
<dbReference type="PROSITE" id="PS50111">
    <property type="entry name" value="CHEMOTAXIS_TRANSDUC_2"/>
    <property type="match status" value="1"/>
</dbReference>
<name>A0A549YEJ4_9BACI</name>
<reference evidence="16 18" key="2">
    <citation type="submission" date="2019-07" db="EMBL/GenBank/DDBJ databases">
        <title>Genomic analysis of Lentibacillus sp. NKC851-2.</title>
        <authorList>
            <person name="Oh Y.J."/>
        </authorList>
    </citation>
    <scope>NUCLEOTIDE SEQUENCE [LARGE SCALE GENOMIC DNA]</scope>
    <source>
        <strain evidence="16 18">NKC851-2</strain>
    </source>
</reference>
<dbReference type="InterPro" id="IPR004089">
    <property type="entry name" value="MCPsignal_dom"/>
</dbReference>
<feature type="domain" description="Methyl-accepting transducer" evidence="13">
    <location>
        <begin position="386"/>
        <end position="636"/>
    </location>
</feature>
<feature type="transmembrane region" description="Helical" evidence="12">
    <location>
        <begin position="21"/>
        <end position="41"/>
    </location>
</feature>
<feature type="compositionally biased region" description="Low complexity" evidence="11">
    <location>
        <begin position="625"/>
        <end position="645"/>
    </location>
</feature>
<organism evidence="16 18">
    <name type="scientific">Lentibacillus cibarius</name>
    <dbReference type="NCBI Taxonomy" id="2583219"/>
    <lineage>
        <taxon>Bacteria</taxon>
        <taxon>Bacillati</taxon>
        <taxon>Bacillota</taxon>
        <taxon>Bacilli</taxon>
        <taxon>Bacillales</taxon>
        <taxon>Bacillaceae</taxon>
        <taxon>Lentibacillus</taxon>
    </lineage>
</organism>
<comment type="caution">
    <text evidence="16">The sequence shown here is derived from an EMBL/GenBank/DDBJ whole genome shotgun (WGS) entry which is preliminary data.</text>
</comment>
<evidence type="ECO:0000256" key="5">
    <source>
        <dbReference type="ARBA" id="ARBA00022692"/>
    </source>
</evidence>
<evidence type="ECO:0000313" key="16">
    <source>
        <dbReference type="EMBL" id="TRM10278.1"/>
    </source>
</evidence>
<sequence>MGKGNKEKKGWIFNRRVQYRILIPFLILMACAGGVVALVSYKTNVEVTKGEMTENIKSQMAGMDDTFELFFNNIDYMLTRFASNELLSEYQPNEKEALFDYFKETGEANESVKNVYAGIKETGETIIYPDADLGEDFDPRERSWYKQAVEAEGTTVWTEPYIDKASGETVISAAQAYYNDDELLGVVSSDISVNSLLGIINKAEIGDTGHAVLIDQSGSYLAHPDKKQIGEDISDASFYQTIVDADKRGTVDFQSGGEDKLMGFAKNETTGWTIGGIIDKSEFAKKAQIVLLTIGITIVVVFILTIVVSIMITRRISKPINTVVERMKAIASGDLTQEPLEVKTNDEIGQLVITTNEMNQHMRDLLNQIGEVSDTVSSQSEELTQSANEVKSGAEQVASTMQELASGSETQANSASELSSFMSTFTVKVQEANESGEQIHQSSNEVFRMTEEGSQLMESSSSQMEKIDQIVQDAVQKVEGLDAQSQEISKLVSVIKDIADQTNLLALNAAIEAARAGEHGQGFAVVADEVRKLAEQVAESVKDITTIVTNIQGESSTVTDSLQEGYKEVEKGTEQIRTTGEKFENIRRAVTDVVNSIQTVSDNLSEIAANSQQMNSSVQEIAAVSEESAAGVEQTSASSQQTSSSMEEVASSADDLAKLAEELNGLVRQFRL</sequence>
<evidence type="ECO:0000313" key="18">
    <source>
        <dbReference type="Proteomes" id="UP000319280"/>
    </source>
</evidence>
<proteinExistence type="inferred from homology"/>
<dbReference type="Gene3D" id="1.10.287.950">
    <property type="entry name" value="Methyl-accepting chemotaxis protein"/>
    <property type="match status" value="1"/>
</dbReference>
<evidence type="ECO:0000256" key="10">
    <source>
        <dbReference type="PROSITE-ProRule" id="PRU00284"/>
    </source>
</evidence>
<evidence type="ECO:0000256" key="1">
    <source>
        <dbReference type="ARBA" id="ARBA00004651"/>
    </source>
</evidence>
<feature type="transmembrane region" description="Helical" evidence="12">
    <location>
        <begin position="289"/>
        <end position="312"/>
    </location>
</feature>
<dbReference type="CDD" id="cd06225">
    <property type="entry name" value="HAMP"/>
    <property type="match status" value="1"/>
</dbReference>
<keyword evidence="2" id="KW-1003">Cell membrane</keyword>
<reference evidence="15 17" key="1">
    <citation type="submission" date="2019-05" db="EMBL/GenBank/DDBJ databases">
        <title>Genomic analysis of Lentibacillus sp. NKC220-2.</title>
        <authorList>
            <person name="Oh Y.J."/>
        </authorList>
    </citation>
    <scope>NUCLEOTIDE SEQUENCE [LARGE SCALE GENOMIC DNA]</scope>
    <source>
        <strain evidence="15 17">NKC220-2</strain>
    </source>
</reference>
<dbReference type="PANTHER" id="PTHR32089">
    <property type="entry name" value="METHYL-ACCEPTING CHEMOTAXIS PROTEIN MCPB"/>
    <property type="match status" value="1"/>
</dbReference>
<dbReference type="SMART" id="SM00304">
    <property type="entry name" value="HAMP"/>
    <property type="match status" value="1"/>
</dbReference>
<dbReference type="PANTHER" id="PTHR32089:SF114">
    <property type="entry name" value="METHYL-ACCEPTING CHEMOTAXIS PROTEIN MCPB"/>
    <property type="match status" value="1"/>
</dbReference>
<keyword evidence="6 12" id="KW-1133">Transmembrane helix</keyword>
<dbReference type="SMART" id="SM00283">
    <property type="entry name" value="MA"/>
    <property type="match status" value="1"/>
</dbReference>
<dbReference type="RefSeq" id="WP_138601762.1">
    <property type="nucleotide sequence ID" value="NZ_VCIA01000001.1"/>
</dbReference>